<reference evidence="2 3" key="1">
    <citation type="submission" date="2019-05" db="EMBL/GenBank/DDBJ databases">
        <title>Genome sequence of Cellulomonas hominis strain CS1.</title>
        <authorList>
            <person name="Belmont J."/>
            <person name="Maclea K.S."/>
        </authorList>
    </citation>
    <scope>NUCLEOTIDE SEQUENCE [LARGE SCALE GENOMIC DNA]</scope>
    <source>
        <strain evidence="2 3">CS1</strain>
    </source>
</reference>
<feature type="chain" id="PRO_5039410225" description="Lipoprotein" evidence="1">
    <location>
        <begin position="24"/>
        <end position="205"/>
    </location>
</feature>
<dbReference type="PROSITE" id="PS51257">
    <property type="entry name" value="PROKAR_LIPOPROTEIN"/>
    <property type="match status" value="1"/>
</dbReference>
<name>A0A7Z8JZ58_9CELL</name>
<dbReference type="Proteomes" id="UP000308121">
    <property type="component" value="Unassembled WGS sequence"/>
</dbReference>
<evidence type="ECO:0008006" key="4">
    <source>
        <dbReference type="Google" id="ProtNLM"/>
    </source>
</evidence>
<gene>
    <name evidence="2" type="ORF">FA014_09350</name>
</gene>
<evidence type="ECO:0000313" key="3">
    <source>
        <dbReference type="Proteomes" id="UP000308121"/>
    </source>
</evidence>
<sequence>MNTKIRKLPVLAGAAALMLSACATSPGEPTAGSTVQLQADYPVYDQATLVEEATLIVEGEVLATEPTVLTPRFEGDTPEENPLLGLSEAERKAALGEADGVPATAVTFRADVVHQGTVTPDQEILVVQTGGTIDGVDYVLGGGFMLAKGERYLLFATDSFDGAYAILGGAAGTFRSTGGDAFAAVAPDVAPFSELSAAQVDQLTE</sequence>
<dbReference type="RefSeq" id="WP_154729420.1">
    <property type="nucleotide sequence ID" value="NZ_SZYE01000060.1"/>
</dbReference>
<evidence type="ECO:0000313" key="2">
    <source>
        <dbReference type="EMBL" id="TKR23797.1"/>
    </source>
</evidence>
<evidence type="ECO:0000256" key="1">
    <source>
        <dbReference type="SAM" id="SignalP"/>
    </source>
</evidence>
<dbReference type="EMBL" id="SZYE01000060">
    <property type="protein sequence ID" value="TKR23797.1"/>
    <property type="molecule type" value="Genomic_DNA"/>
</dbReference>
<proteinExistence type="predicted"/>
<dbReference type="AlphaFoldDB" id="A0A7Z8JZ58"/>
<accession>A0A7Z8JZ58</accession>
<dbReference type="OrthoDB" id="5143329at2"/>
<feature type="signal peptide" evidence="1">
    <location>
        <begin position="1"/>
        <end position="23"/>
    </location>
</feature>
<organism evidence="2 3">
    <name type="scientific">Cellulomonas hominis</name>
    <dbReference type="NCBI Taxonomy" id="156981"/>
    <lineage>
        <taxon>Bacteria</taxon>
        <taxon>Bacillati</taxon>
        <taxon>Actinomycetota</taxon>
        <taxon>Actinomycetes</taxon>
        <taxon>Micrococcales</taxon>
        <taxon>Cellulomonadaceae</taxon>
        <taxon>Cellulomonas</taxon>
    </lineage>
</organism>
<comment type="caution">
    <text evidence="2">The sequence shown here is derived from an EMBL/GenBank/DDBJ whole genome shotgun (WGS) entry which is preliminary data.</text>
</comment>
<protein>
    <recommendedName>
        <fullName evidence="4">Lipoprotein</fullName>
    </recommendedName>
</protein>
<keyword evidence="1" id="KW-0732">Signal</keyword>